<dbReference type="STRING" id="1081102.A0A167TAJ6"/>
<feature type="compositionally biased region" description="Polar residues" evidence="1">
    <location>
        <begin position="131"/>
        <end position="143"/>
    </location>
</feature>
<reference evidence="2 3" key="1">
    <citation type="journal article" date="2016" name="Genome Biol. Evol.">
        <title>Divergent and convergent evolution of fungal pathogenicity.</title>
        <authorList>
            <person name="Shang Y."/>
            <person name="Xiao G."/>
            <person name="Zheng P."/>
            <person name="Cen K."/>
            <person name="Zhan S."/>
            <person name="Wang C."/>
        </authorList>
    </citation>
    <scope>NUCLEOTIDE SEQUENCE [LARGE SCALE GENOMIC DNA]</scope>
    <source>
        <strain evidence="2 3">RCEF 264</strain>
    </source>
</reference>
<feature type="region of interest" description="Disordered" evidence="1">
    <location>
        <begin position="211"/>
        <end position="338"/>
    </location>
</feature>
<name>A0A167TAJ6_9HYPO</name>
<dbReference type="AlphaFoldDB" id="A0A167TAJ6"/>
<accession>A0A167TAJ6</accession>
<feature type="compositionally biased region" description="Gly residues" evidence="1">
    <location>
        <begin position="424"/>
        <end position="441"/>
    </location>
</feature>
<protein>
    <submittedName>
        <fullName evidence="2">Uncharacterized protein</fullName>
    </submittedName>
</protein>
<organism evidence="2 3">
    <name type="scientific">Niveomyces insectorum RCEF 264</name>
    <dbReference type="NCBI Taxonomy" id="1081102"/>
    <lineage>
        <taxon>Eukaryota</taxon>
        <taxon>Fungi</taxon>
        <taxon>Dikarya</taxon>
        <taxon>Ascomycota</taxon>
        <taxon>Pezizomycotina</taxon>
        <taxon>Sordariomycetes</taxon>
        <taxon>Hypocreomycetidae</taxon>
        <taxon>Hypocreales</taxon>
        <taxon>Cordycipitaceae</taxon>
        <taxon>Niveomyces</taxon>
    </lineage>
</organism>
<dbReference type="EMBL" id="AZHD01000009">
    <property type="protein sequence ID" value="OAA60391.1"/>
    <property type="molecule type" value="Genomic_DNA"/>
</dbReference>
<sequence>MSYYESGRPWPAVGQNAWNDVDIDGQTIRSGASSTVPGQAPPPPSQGQDGAAFSHQLEEVDRAIDNLVKSGKMFGMPGRREWFPPPTGPARKHPGFDGRQAHGMGARPHSMAEFGDARGAHQSNLQNFYASQRHQSSRGSNEAEQMIQAKRRMAAQRERELRNYHQEQQYNRTVLAEISSFGGKPDRTLSPNSMSEADRRDLIARQRSALYGEGQFGETGGYVDETGTPRQGVPGAQHHGPTTSIRGHSPLAYEYGRPPPTGGPPVEGSGPRDGGSGSPSSDPNQRSRANSAASPQPNVGGSNGNDQSSSQLAQISQQVSRTSNSSPGASSLNSKQGADYTGSAAVAPIGTRPLANAAGQPTTSTMSTASNPAFNSKRSTTPLASPLSHGFTASGTNGDNVLSAVGAAPTNASSTTPDVTIGVSGWGSRGGSVWGNSGKSGMGVQASVWG</sequence>
<proteinExistence type="predicted"/>
<evidence type="ECO:0000256" key="1">
    <source>
        <dbReference type="SAM" id="MobiDB-lite"/>
    </source>
</evidence>
<feature type="region of interest" description="Disordered" evidence="1">
    <location>
        <begin position="354"/>
        <end position="392"/>
    </location>
</feature>
<feature type="compositionally biased region" description="Low complexity" evidence="1">
    <location>
        <begin position="304"/>
        <end position="334"/>
    </location>
</feature>
<feature type="region of interest" description="Disordered" evidence="1">
    <location>
        <begin position="1"/>
        <end position="51"/>
    </location>
</feature>
<evidence type="ECO:0000313" key="3">
    <source>
        <dbReference type="Proteomes" id="UP000076874"/>
    </source>
</evidence>
<feature type="region of interest" description="Disordered" evidence="1">
    <location>
        <begin position="131"/>
        <end position="156"/>
    </location>
</feature>
<evidence type="ECO:0000313" key="2">
    <source>
        <dbReference type="EMBL" id="OAA60391.1"/>
    </source>
</evidence>
<keyword evidence="3" id="KW-1185">Reference proteome</keyword>
<feature type="region of interest" description="Disordered" evidence="1">
    <location>
        <begin position="408"/>
        <end position="450"/>
    </location>
</feature>
<feature type="compositionally biased region" description="Polar residues" evidence="1">
    <location>
        <begin position="359"/>
        <end position="383"/>
    </location>
</feature>
<dbReference type="Proteomes" id="UP000076874">
    <property type="component" value="Unassembled WGS sequence"/>
</dbReference>
<feature type="compositionally biased region" description="Polar residues" evidence="1">
    <location>
        <begin position="284"/>
        <end position="299"/>
    </location>
</feature>
<dbReference type="OrthoDB" id="5401193at2759"/>
<feature type="compositionally biased region" description="Polar residues" evidence="1">
    <location>
        <begin position="27"/>
        <end position="36"/>
    </location>
</feature>
<comment type="caution">
    <text evidence="2">The sequence shown here is derived from an EMBL/GenBank/DDBJ whole genome shotgun (WGS) entry which is preliminary data.</text>
</comment>
<gene>
    <name evidence="2" type="ORF">SPI_05515</name>
</gene>